<sequence>MVEFFATDLDPARLDRARRMLADLRTVPALADRYAALADLDSVADLAAVPVMRKDDLQAALAHLRPRAAQGATWIFQSGGSTGAPQVGHAPTGLYMREVYEHWQPLGPDDVFVNGWSAGKMWGAHFLVNAYVDHTGCTAMNVGALGREEHVPWLEFFAGRGVTAIGGTPSVLALLFASARDAGVKLPDLRSVLWLGEAWDARIDDDLRAVAPDARRWGMFGSTETWVIATNTPDCAADTWHPLPSQLIAVGEDEMLDFTSLHPQGLNPVLRYRTGDAGRFVECGCGRPGRAVRVLGRRDGLVKFRGHLLNIADFVDDVAARLGVARAQLAVRAPADRGAVLEVLVLPDRDAGPDLADQVRRHLLGSGFGPSIVFQRNPDALEVTVVDALIANPRTGKVGNLVHRDG</sequence>
<keyword evidence="3" id="KW-1185">Reference proteome</keyword>
<dbReference type="Pfam" id="PF00501">
    <property type="entry name" value="AMP-binding"/>
    <property type="match status" value="1"/>
</dbReference>
<evidence type="ECO:0000313" key="3">
    <source>
        <dbReference type="Proteomes" id="UP001595868"/>
    </source>
</evidence>
<dbReference type="SUPFAM" id="SSF56801">
    <property type="entry name" value="Acetyl-CoA synthetase-like"/>
    <property type="match status" value="1"/>
</dbReference>
<feature type="domain" description="AMP-dependent synthetase/ligase" evidence="1">
    <location>
        <begin position="66"/>
        <end position="234"/>
    </location>
</feature>
<comment type="caution">
    <text evidence="2">The sequence shown here is derived from an EMBL/GenBank/DDBJ whole genome shotgun (WGS) entry which is preliminary data.</text>
</comment>
<dbReference type="EMBL" id="JBHSBN010000025">
    <property type="protein sequence ID" value="MFC4109533.1"/>
    <property type="molecule type" value="Genomic_DNA"/>
</dbReference>
<dbReference type="PANTHER" id="PTHR43845:SF1">
    <property type="entry name" value="BLR5969 PROTEIN"/>
    <property type="match status" value="1"/>
</dbReference>
<dbReference type="Gene3D" id="3.40.50.12780">
    <property type="entry name" value="N-terminal domain of ligase-like"/>
    <property type="match status" value="1"/>
</dbReference>
<evidence type="ECO:0000259" key="1">
    <source>
        <dbReference type="Pfam" id="PF00501"/>
    </source>
</evidence>
<dbReference type="PANTHER" id="PTHR43845">
    <property type="entry name" value="BLR5969 PROTEIN"/>
    <property type="match status" value="1"/>
</dbReference>
<name>A0ABV8KU35_9ACTN</name>
<organism evidence="2 3">
    <name type="scientific">Micromonospora zhanjiangensis</name>
    <dbReference type="NCBI Taxonomy" id="1522057"/>
    <lineage>
        <taxon>Bacteria</taxon>
        <taxon>Bacillati</taxon>
        <taxon>Actinomycetota</taxon>
        <taxon>Actinomycetes</taxon>
        <taxon>Micromonosporales</taxon>
        <taxon>Micromonosporaceae</taxon>
        <taxon>Micromonospora</taxon>
    </lineage>
</organism>
<dbReference type="Proteomes" id="UP001595868">
    <property type="component" value="Unassembled WGS sequence"/>
</dbReference>
<protein>
    <submittedName>
        <fullName evidence="2">AMP-binding protein</fullName>
    </submittedName>
</protein>
<proteinExistence type="predicted"/>
<gene>
    <name evidence="2" type="ORF">ACFOX0_26820</name>
</gene>
<accession>A0ABV8KU35</accession>
<dbReference type="InterPro" id="IPR000873">
    <property type="entry name" value="AMP-dep_synth/lig_dom"/>
</dbReference>
<evidence type="ECO:0000313" key="2">
    <source>
        <dbReference type="EMBL" id="MFC4109533.1"/>
    </source>
</evidence>
<dbReference type="InterPro" id="IPR042099">
    <property type="entry name" value="ANL_N_sf"/>
</dbReference>
<dbReference type="RefSeq" id="WP_377550987.1">
    <property type="nucleotide sequence ID" value="NZ_JBHSBN010000025.1"/>
</dbReference>
<reference evidence="3" key="1">
    <citation type="journal article" date="2019" name="Int. J. Syst. Evol. Microbiol.">
        <title>The Global Catalogue of Microorganisms (GCM) 10K type strain sequencing project: providing services to taxonomists for standard genome sequencing and annotation.</title>
        <authorList>
            <consortium name="The Broad Institute Genomics Platform"/>
            <consortium name="The Broad Institute Genome Sequencing Center for Infectious Disease"/>
            <person name="Wu L."/>
            <person name="Ma J."/>
        </authorList>
    </citation>
    <scope>NUCLEOTIDE SEQUENCE [LARGE SCALE GENOMIC DNA]</scope>
    <source>
        <strain evidence="3">2902at01</strain>
    </source>
</reference>